<dbReference type="InterPro" id="IPR029063">
    <property type="entry name" value="SAM-dependent_MTases_sf"/>
</dbReference>
<evidence type="ECO:0000313" key="2">
    <source>
        <dbReference type="RefSeq" id="XP_021300483.1"/>
    </source>
</evidence>
<dbReference type="AlphaFoldDB" id="A0A6J1BN05"/>
<dbReference type="CDD" id="cd02440">
    <property type="entry name" value="AdoMet_MTases"/>
    <property type="match status" value="1"/>
</dbReference>
<accession>A0A6J1BN05</accession>
<dbReference type="PIRSF" id="PIRSF017393">
    <property type="entry name" value="MTase_SAV2177"/>
    <property type="match status" value="1"/>
</dbReference>
<dbReference type="OrthoDB" id="4889334at2759"/>
<dbReference type="Pfam" id="PF04672">
    <property type="entry name" value="Methyltransf_19"/>
    <property type="match status" value="1"/>
</dbReference>
<evidence type="ECO:0000313" key="1">
    <source>
        <dbReference type="Proteomes" id="UP000504621"/>
    </source>
</evidence>
<organism evidence="1 2">
    <name type="scientific">Herrania umbratica</name>
    <dbReference type="NCBI Taxonomy" id="108875"/>
    <lineage>
        <taxon>Eukaryota</taxon>
        <taxon>Viridiplantae</taxon>
        <taxon>Streptophyta</taxon>
        <taxon>Embryophyta</taxon>
        <taxon>Tracheophyta</taxon>
        <taxon>Spermatophyta</taxon>
        <taxon>Magnoliopsida</taxon>
        <taxon>eudicotyledons</taxon>
        <taxon>Gunneridae</taxon>
        <taxon>Pentapetalae</taxon>
        <taxon>rosids</taxon>
        <taxon>malvids</taxon>
        <taxon>Malvales</taxon>
        <taxon>Malvaceae</taxon>
        <taxon>Byttnerioideae</taxon>
        <taxon>Herrania</taxon>
    </lineage>
</organism>
<dbReference type="GeneID" id="110428887"/>
<name>A0A6J1BN05_9ROSI</name>
<sequence length="265" mass="27977">MTHMDPSDPGSTPSIARIYDYVLGGSANFQVDREAAQVLLDAFPGERDYAWINRAFLRRAVTELCALGVDQFLDLGSGIPTVGNVHEIAHRVNPEARVAYVDIDPVAVHHARGLLDGDPRVTATEADVRDPRSVLDAPGVRGLLDLDRPVAVLVVALLDILEVDDAGALVAAYRDACAPGSALVVTNGCQMAATDAELEAFRAVLARTPTPTMTMRSADEVAALFAGYTLLEPGVVPSAAWRPDVPVTAEQAAGSNSWGAVGLRA</sequence>
<gene>
    <name evidence="2" type="primary">LOC110428887</name>
</gene>
<dbReference type="SUPFAM" id="SSF53335">
    <property type="entry name" value="S-adenosyl-L-methionine-dependent methyltransferases"/>
    <property type="match status" value="1"/>
</dbReference>
<dbReference type="Proteomes" id="UP000504621">
    <property type="component" value="Unplaced"/>
</dbReference>
<protein>
    <submittedName>
        <fullName evidence="2">Uncharacterized protein LOC110428887</fullName>
    </submittedName>
</protein>
<reference evidence="2" key="1">
    <citation type="submission" date="2025-08" db="UniProtKB">
        <authorList>
            <consortium name="RefSeq"/>
        </authorList>
    </citation>
    <scope>IDENTIFICATION</scope>
    <source>
        <tissue evidence="2">Leaf</tissue>
    </source>
</reference>
<proteinExistence type="predicted"/>
<dbReference type="InterPro" id="IPR006764">
    <property type="entry name" value="SAM_dep_MeTrfase_SAV2177_type"/>
</dbReference>
<dbReference type="RefSeq" id="XP_021300483.1">
    <property type="nucleotide sequence ID" value="XM_021444808.1"/>
</dbReference>
<keyword evidence="1" id="KW-1185">Reference proteome</keyword>
<dbReference type="Gene3D" id="3.40.50.150">
    <property type="entry name" value="Vaccinia Virus protein VP39"/>
    <property type="match status" value="1"/>
</dbReference>